<reference evidence="5" key="1">
    <citation type="submission" date="2022-02" db="EMBL/GenBank/DDBJ databases">
        <title>Fredinandcohnia quinoae sp. nov. isolated from Chenopodium quinoa seeds.</title>
        <authorList>
            <person name="Saati-Santamaria Z."/>
            <person name="Flores-Felix J.D."/>
            <person name="Igual J.M."/>
            <person name="Velazquez E."/>
            <person name="Garcia-Fraile P."/>
            <person name="Martinez-Molina E."/>
        </authorList>
    </citation>
    <scope>NUCLEOTIDE SEQUENCE</scope>
    <source>
        <strain evidence="5">SECRCQ15</strain>
    </source>
</reference>
<sequence length="95" mass="9543">MGRETSALGMIETKGLIGSVEAADAMVKAADVRLVGKVQVGGGLVTVMVRGDVGAVKAATDAGAAAAENVGELVSVHVIPRPHSDIELILPKLEG</sequence>
<dbReference type="PANTHER" id="PTHR33941">
    <property type="entry name" value="PROPANEDIOL UTILIZATION PROTEIN PDUA"/>
    <property type="match status" value="1"/>
</dbReference>
<dbReference type="InterPro" id="IPR037233">
    <property type="entry name" value="CcmK-like_sf"/>
</dbReference>
<evidence type="ECO:0000313" key="5">
    <source>
        <dbReference type="EMBL" id="MCH1624022.1"/>
    </source>
</evidence>
<dbReference type="InterPro" id="IPR050575">
    <property type="entry name" value="BMC_shell"/>
</dbReference>
<dbReference type="InterPro" id="IPR000249">
    <property type="entry name" value="BMC_dom"/>
</dbReference>
<dbReference type="PROSITE" id="PS01139">
    <property type="entry name" value="BMC_1"/>
    <property type="match status" value="1"/>
</dbReference>
<comment type="subcellular location">
    <subcellularLocation>
        <location evidence="2">Bacterial microcompartment</location>
    </subcellularLocation>
</comment>
<organism evidence="5 6">
    <name type="scientific">Fredinandcohnia quinoae</name>
    <dbReference type="NCBI Taxonomy" id="2918902"/>
    <lineage>
        <taxon>Bacteria</taxon>
        <taxon>Bacillati</taxon>
        <taxon>Bacillota</taxon>
        <taxon>Bacilli</taxon>
        <taxon>Bacillales</taxon>
        <taxon>Bacillaceae</taxon>
        <taxon>Fredinandcohnia</taxon>
    </lineage>
</organism>
<protein>
    <submittedName>
        <fullName evidence="5">BMC domain-containing protein</fullName>
    </submittedName>
</protein>
<dbReference type="SMART" id="SM00877">
    <property type="entry name" value="BMC"/>
    <property type="match status" value="1"/>
</dbReference>
<dbReference type="Proteomes" id="UP001431131">
    <property type="component" value="Unassembled WGS sequence"/>
</dbReference>
<accession>A0AAW5E2A7</accession>
<dbReference type="InterPro" id="IPR044872">
    <property type="entry name" value="CcmK/CsoS1_BMC"/>
</dbReference>
<comment type="similarity">
    <text evidence="1">Belongs to the bacterial microcompartments protein family. CsoS1 subfamily.</text>
</comment>
<keyword evidence="3" id="KW-1283">Bacterial microcompartment</keyword>
<evidence type="ECO:0000256" key="3">
    <source>
        <dbReference type="ARBA" id="ARBA00024446"/>
    </source>
</evidence>
<dbReference type="SUPFAM" id="SSF143414">
    <property type="entry name" value="CcmK-like"/>
    <property type="match status" value="1"/>
</dbReference>
<gene>
    <name evidence="5" type="ORF">MJG50_01675</name>
</gene>
<dbReference type="PANTHER" id="PTHR33941:SF11">
    <property type="entry name" value="BACTERIAL MICROCOMPARTMENT SHELL PROTEIN PDUJ"/>
    <property type="match status" value="1"/>
</dbReference>
<dbReference type="PROSITE" id="PS51930">
    <property type="entry name" value="BMC_2"/>
    <property type="match status" value="1"/>
</dbReference>
<evidence type="ECO:0000256" key="1">
    <source>
        <dbReference type="ARBA" id="ARBA00023780"/>
    </source>
</evidence>
<keyword evidence="6" id="KW-1185">Reference proteome</keyword>
<feature type="domain" description="BMC" evidence="4">
    <location>
        <begin position="7"/>
        <end position="91"/>
    </location>
</feature>
<dbReference type="RefSeq" id="WP_240252268.1">
    <property type="nucleotide sequence ID" value="NZ_JAKTTI010000001.1"/>
</dbReference>
<dbReference type="AlphaFoldDB" id="A0AAW5E2A7"/>
<evidence type="ECO:0000256" key="2">
    <source>
        <dbReference type="ARBA" id="ARBA00024322"/>
    </source>
</evidence>
<dbReference type="Gene3D" id="3.30.70.1710">
    <property type="match status" value="1"/>
</dbReference>
<name>A0AAW5E2A7_9BACI</name>
<dbReference type="EMBL" id="JAKTTI010000001">
    <property type="protein sequence ID" value="MCH1624022.1"/>
    <property type="molecule type" value="Genomic_DNA"/>
</dbReference>
<proteinExistence type="inferred from homology"/>
<evidence type="ECO:0000259" key="4">
    <source>
        <dbReference type="PROSITE" id="PS51930"/>
    </source>
</evidence>
<dbReference type="GO" id="GO:0031469">
    <property type="term" value="C:bacterial microcompartment"/>
    <property type="evidence" value="ECO:0007669"/>
    <property type="project" value="UniProtKB-SubCell"/>
</dbReference>
<evidence type="ECO:0000313" key="6">
    <source>
        <dbReference type="Proteomes" id="UP001431131"/>
    </source>
</evidence>
<dbReference type="Pfam" id="PF00936">
    <property type="entry name" value="BMC"/>
    <property type="match status" value="1"/>
</dbReference>
<comment type="caution">
    <text evidence="5">The sequence shown here is derived from an EMBL/GenBank/DDBJ whole genome shotgun (WGS) entry which is preliminary data.</text>
</comment>
<dbReference type="InterPro" id="IPR020808">
    <property type="entry name" value="Bact_microcomp_CS"/>
</dbReference>